<dbReference type="SUPFAM" id="SSF51445">
    <property type="entry name" value="(Trans)glycosidases"/>
    <property type="match status" value="1"/>
</dbReference>
<sequence>MKKMFIYFLVVILGLFLIIICCFFIGFPKQAENITWGVNFSQKHTEGLGLDWRETYLAILDDLGARNIKIAAHWDFIEGKEENYYFDDLDWQIREAEKREAKIILVIGMKTPRWPECHIPEWAVNLSKEKQQEKILKLVEEIVLRYRESKAIKYWQVENEPFFSFGECPWYDKKLRKTDILWTKPSELSFYTGLGIPTIIAPSIGSQEDFNRKWLQAIGAGVLQENPRYANQWIFDYLNSGRFAEAALDGFIEVEKLGTYNIKKIVFEQK</sequence>
<evidence type="ECO:0008006" key="3">
    <source>
        <dbReference type="Google" id="ProtNLM"/>
    </source>
</evidence>
<reference evidence="2" key="1">
    <citation type="journal article" date="2014" name="Front. Microbiol.">
        <title>High frequency of phylogenetically diverse reductive dehalogenase-homologous genes in deep subseafloor sedimentary metagenomes.</title>
        <authorList>
            <person name="Kawai M."/>
            <person name="Futagami T."/>
            <person name="Toyoda A."/>
            <person name="Takaki Y."/>
            <person name="Nishi S."/>
            <person name="Hori S."/>
            <person name="Arai W."/>
            <person name="Tsubouchi T."/>
            <person name="Morono Y."/>
            <person name="Uchiyama I."/>
            <person name="Ito T."/>
            <person name="Fujiyama A."/>
            <person name="Inagaki F."/>
            <person name="Takami H."/>
        </authorList>
    </citation>
    <scope>NUCLEOTIDE SEQUENCE</scope>
    <source>
        <strain evidence="2">Expedition CK06-06</strain>
    </source>
</reference>
<keyword evidence="1" id="KW-0472">Membrane</keyword>
<evidence type="ECO:0000313" key="2">
    <source>
        <dbReference type="EMBL" id="GAI01408.1"/>
    </source>
</evidence>
<comment type="caution">
    <text evidence="2">The sequence shown here is derived from an EMBL/GenBank/DDBJ whole genome shotgun (WGS) entry which is preliminary data.</text>
</comment>
<keyword evidence="1" id="KW-1133">Transmembrane helix</keyword>
<dbReference type="AlphaFoldDB" id="X1K4B8"/>
<gene>
    <name evidence="2" type="ORF">S06H3_02393</name>
</gene>
<dbReference type="Gene3D" id="3.20.20.80">
    <property type="entry name" value="Glycosidases"/>
    <property type="match status" value="1"/>
</dbReference>
<dbReference type="InterPro" id="IPR017853">
    <property type="entry name" value="GH"/>
</dbReference>
<proteinExistence type="predicted"/>
<organism evidence="2">
    <name type="scientific">marine sediment metagenome</name>
    <dbReference type="NCBI Taxonomy" id="412755"/>
    <lineage>
        <taxon>unclassified sequences</taxon>
        <taxon>metagenomes</taxon>
        <taxon>ecological metagenomes</taxon>
    </lineage>
</organism>
<keyword evidence="1" id="KW-0812">Transmembrane</keyword>
<feature type="transmembrane region" description="Helical" evidence="1">
    <location>
        <begin position="6"/>
        <end position="27"/>
    </location>
</feature>
<protein>
    <recommendedName>
        <fullName evidence="3">Glycoside hydrolase family 42 N-terminal domain-containing protein</fullName>
    </recommendedName>
</protein>
<accession>X1K4B8</accession>
<name>X1K4B8_9ZZZZ</name>
<dbReference type="EMBL" id="BARV01000697">
    <property type="protein sequence ID" value="GAI01408.1"/>
    <property type="molecule type" value="Genomic_DNA"/>
</dbReference>
<evidence type="ECO:0000256" key="1">
    <source>
        <dbReference type="SAM" id="Phobius"/>
    </source>
</evidence>